<dbReference type="InterPro" id="IPR010982">
    <property type="entry name" value="Lambda_DNA-bd_dom_sf"/>
</dbReference>
<accession>A0A2L1UU73</accession>
<dbReference type="PANTHER" id="PTHR40455">
    <property type="entry name" value="ANTITOXIN HIGA"/>
    <property type="match status" value="1"/>
</dbReference>
<dbReference type="Gene3D" id="1.10.260.40">
    <property type="entry name" value="lambda repressor-like DNA-binding domains"/>
    <property type="match status" value="1"/>
</dbReference>
<evidence type="ECO:0000259" key="1">
    <source>
        <dbReference type="PROSITE" id="PS50943"/>
    </source>
</evidence>
<gene>
    <name evidence="2" type="ORF">BV494_16160</name>
</gene>
<dbReference type="KEGG" id="rox:BV494_16160"/>
<dbReference type="PANTHER" id="PTHR40455:SF1">
    <property type="entry name" value="ANTITOXIN HIGA"/>
    <property type="match status" value="1"/>
</dbReference>
<dbReference type="InterPro" id="IPR039060">
    <property type="entry name" value="Antitox_HigA"/>
</dbReference>
<dbReference type="CDD" id="cd00093">
    <property type="entry name" value="HTH_XRE"/>
    <property type="match status" value="1"/>
</dbReference>
<evidence type="ECO:0000313" key="2">
    <source>
        <dbReference type="EMBL" id="AVF36368.1"/>
    </source>
</evidence>
<dbReference type="GO" id="GO:0001046">
    <property type="term" value="F:core promoter sequence-specific DNA binding"/>
    <property type="evidence" value="ECO:0007669"/>
    <property type="project" value="TreeGrafter"/>
</dbReference>
<dbReference type="Pfam" id="PF01381">
    <property type="entry name" value="HTH_3"/>
    <property type="match status" value="1"/>
</dbReference>
<dbReference type="SMART" id="SM00530">
    <property type="entry name" value="HTH_XRE"/>
    <property type="match status" value="1"/>
</dbReference>
<keyword evidence="3" id="KW-1185">Reference proteome</keyword>
<dbReference type="PROSITE" id="PS50943">
    <property type="entry name" value="HTH_CROC1"/>
    <property type="match status" value="1"/>
</dbReference>
<dbReference type="SUPFAM" id="SSF47413">
    <property type="entry name" value="lambda repressor-like DNA-binding domains"/>
    <property type="match status" value="1"/>
</dbReference>
<dbReference type="Proteomes" id="UP000239197">
    <property type="component" value="Chromosome"/>
</dbReference>
<sequence>MINEAIKATEALVSAVPLLGDNASEQDYQKALELVEYLLMNNPTSPLLDIVSNKITAYENTLPQVIAFREEMEALPGGVAVLATLMDQYGLKQSDFADEIGGKSLVSRILRGERKLTVEHIGKLAARFGISPALFI</sequence>
<name>A0A2L1UU73_9GAMM</name>
<dbReference type="EMBL" id="CP019062">
    <property type="protein sequence ID" value="AVF36368.1"/>
    <property type="molecule type" value="Genomic_DNA"/>
</dbReference>
<feature type="domain" description="HTH cro/C1-type" evidence="1">
    <location>
        <begin position="82"/>
        <end position="135"/>
    </location>
</feature>
<proteinExistence type="predicted"/>
<dbReference type="GO" id="GO:0006355">
    <property type="term" value="P:regulation of DNA-templated transcription"/>
    <property type="evidence" value="ECO:0007669"/>
    <property type="project" value="InterPro"/>
</dbReference>
<dbReference type="AlphaFoldDB" id="A0A2L1UU73"/>
<dbReference type="InterPro" id="IPR001387">
    <property type="entry name" value="Cro/C1-type_HTH"/>
</dbReference>
<protein>
    <submittedName>
        <fullName evidence="2">Transcriptional regulator</fullName>
    </submittedName>
</protein>
<dbReference type="RefSeq" id="WP_104923778.1">
    <property type="nucleotide sequence ID" value="NZ_CP019062.1"/>
</dbReference>
<dbReference type="OrthoDB" id="5771335at2"/>
<evidence type="ECO:0000313" key="3">
    <source>
        <dbReference type="Proteomes" id="UP000239197"/>
    </source>
</evidence>
<organism evidence="2 3">
    <name type="scientific">Rahnella sikkimica</name>
    <dbReference type="NCBI Taxonomy" id="1805933"/>
    <lineage>
        <taxon>Bacteria</taxon>
        <taxon>Pseudomonadati</taxon>
        <taxon>Pseudomonadota</taxon>
        <taxon>Gammaproteobacteria</taxon>
        <taxon>Enterobacterales</taxon>
        <taxon>Yersiniaceae</taxon>
        <taxon>Rahnella</taxon>
    </lineage>
</organism>
<reference evidence="3" key="1">
    <citation type="submission" date="2017-01" db="EMBL/GenBank/DDBJ databases">
        <title>Genome sequence of Rouxiella sp. ERMR1:05.</title>
        <authorList>
            <person name="Kumar R."/>
            <person name="Singh D."/>
            <person name="Kumar S."/>
        </authorList>
    </citation>
    <scope>NUCLEOTIDE SEQUENCE [LARGE SCALE GENOMIC DNA]</scope>
    <source>
        <strain evidence="3">ERMR1:05</strain>
    </source>
</reference>